<dbReference type="InterPro" id="IPR011831">
    <property type="entry name" value="ADP-Glc_PPase"/>
</dbReference>
<dbReference type="Pfam" id="PF24894">
    <property type="entry name" value="Hexapep_GlmU"/>
    <property type="match status" value="1"/>
</dbReference>
<gene>
    <name evidence="5" type="ORF">M670_03122</name>
</gene>
<dbReference type="Gene3D" id="3.90.550.10">
    <property type="entry name" value="Spore Coat Polysaccharide Biosynthesis Protein SpsA, Chain A"/>
    <property type="match status" value="1"/>
</dbReference>
<dbReference type="OrthoDB" id="9801810at2"/>
<organism evidence="5 6">
    <name type="scientific">Schinkia azotoformans MEV2011</name>
    <dbReference type="NCBI Taxonomy" id="1348973"/>
    <lineage>
        <taxon>Bacteria</taxon>
        <taxon>Bacillati</taxon>
        <taxon>Bacillota</taxon>
        <taxon>Bacilli</taxon>
        <taxon>Bacillales</taxon>
        <taxon>Bacillaceae</taxon>
        <taxon>Calidifontibacillus/Schinkia group</taxon>
        <taxon>Schinkia</taxon>
    </lineage>
</organism>
<dbReference type="GO" id="GO:0005978">
    <property type="term" value="P:glycogen biosynthetic process"/>
    <property type="evidence" value="ECO:0007669"/>
    <property type="project" value="UniProtKB-KW"/>
</dbReference>
<evidence type="ECO:0000313" key="5">
    <source>
        <dbReference type="EMBL" id="KEF37543.1"/>
    </source>
</evidence>
<name>A0A072NKV4_SCHAZ</name>
<accession>A0A072NKV4</accession>
<evidence type="ECO:0000259" key="3">
    <source>
        <dbReference type="Pfam" id="PF00483"/>
    </source>
</evidence>
<dbReference type="PANTHER" id="PTHR43523">
    <property type="entry name" value="GLUCOSE-1-PHOSPHATE ADENYLYLTRANSFERASE-RELATED"/>
    <property type="match status" value="1"/>
</dbReference>
<protein>
    <submittedName>
        <fullName evidence="5">ADP-glucose pyrophosphorylase</fullName>
        <ecNumber evidence="5">2.7.7.27</ecNumber>
    </submittedName>
</protein>
<proteinExistence type="inferred from homology"/>
<evidence type="ECO:0000256" key="2">
    <source>
        <dbReference type="ARBA" id="ARBA00023056"/>
    </source>
</evidence>
<reference evidence="5 6" key="1">
    <citation type="submission" date="2014-04" db="EMBL/GenBank/DDBJ databases">
        <title>Draft genome sequence of Bacillus azotoformans MEV2011, a (co-) denitrifying strain unable to grow in the presence of oxygen.</title>
        <authorList>
            <person name="Nielsen M."/>
            <person name="Schreiber L."/>
            <person name="Finster K."/>
            <person name="Schramm A."/>
        </authorList>
    </citation>
    <scope>NUCLEOTIDE SEQUENCE [LARGE SCALE GENOMIC DNA]</scope>
    <source>
        <strain evidence="5 6">MEV2011</strain>
    </source>
</reference>
<keyword evidence="5" id="KW-0548">Nucleotidyltransferase</keyword>
<dbReference type="InterPro" id="IPR011004">
    <property type="entry name" value="Trimer_LpxA-like_sf"/>
</dbReference>
<dbReference type="Pfam" id="PF00483">
    <property type="entry name" value="NTP_transferase"/>
    <property type="match status" value="1"/>
</dbReference>
<evidence type="ECO:0000256" key="1">
    <source>
        <dbReference type="ARBA" id="ARBA00010443"/>
    </source>
</evidence>
<dbReference type="InterPro" id="IPR005835">
    <property type="entry name" value="NTP_transferase_dom"/>
</dbReference>
<dbReference type="RefSeq" id="WP_035196597.1">
    <property type="nucleotide sequence ID" value="NZ_JJRY01000013.1"/>
</dbReference>
<dbReference type="AlphaFoldDB" id="A0A072NKV4"/>
<feature type="domain" description="Glucose-1-phosphate adenylyltransferase/Bifunctional protein GlmU-like C-terminal hexapeptide" evidence="4">
    <location>
        <begin position="253"/>
        <end position="322"/>
    </location>
</feature>
<keyword evidence="5" id="KW-0808">Transferase</keyword>
<dbReference type="SUPFAM" id="SSF53448">
    <property type="entry name" value="Nucleotide-diphospho-sugar transferases"/>
    <property type="match status" value="1"/>
</dbReference>
<sequence length="345" mass="38928">MSNEMLGLIDATTSFGDLKELTMMRSLAAVPFGGRYRLIDFALSNMVNSGIQSVAIFPKYHYRSLMDHLGSGKDWDLNRKKDGLFFFPPPFNSQNDHLASVLHYIKYHKDYLYRSTQEYAVIAGSNTICNLDFNDVLNRHIETGADITEVCKNGDPLDMYILKKTLLLDILDAHHDESRYSRYGLCDVIEKFPQKLTGHSYEYDGYAVTINSITDYYRYSLELLQPEIMEHLFSPKRPIYTKVKDEPPTRYSKNAIVKNAQIANGCIIEGHIENSIIFRGVKVGKDAVIKNSIIMQKSQIGEGAVLEGVILDKDVTINDQVKMYGTAEAPVVIQKGSVQGALMNS</sequence>
<dbReference type="EMBL" id="JJRY01000013">
    <property type="protein sequence ID" value="KEF37543.1"/>
    <property type="molecule type" value="Genomic_DNA"/>
</dbReference>
<keyword evidence="2" id="KW-0320">Glycogen biosynthesis</keyword>
<dbReference type="Proteomes" id="UP000027936">
    <property type="component" value="Unassembled WGS sequence"/>
</dbReference>
<dbReference type="CDD" id="cd02508">
    <property type="entry name" value="ADP_Glucose_PP"/>
    <property type="match status" value="1"/>
</dbReference>
<dbReference type="GO" id="GO:0008878">
    <property type="term" value="F:glucose-1-phosphate adenylyltransferase activity"/>
    <property type="evidence" value="ECO:0007669"/>
    <property type="project" value="UniProtKB-EC"/>
</dbReference>
<evidence type="ECO:0000313" key="6">
    <source>
        <dbReference type="Proteomes" id="UP000027936"/>
    </source>
</evidence>
<comment type="similarity">
    <text evidence="1">Belongs to the bacterial/plant glucose-1-phosphate adenylyltransferase family.</text>
</comment>
<evidence type="ECO:0000259" key="4">
    <source>
        <dbReference type="Pfam" id="PF24894"/>
    </source>
</evidence>
<dbReference type="InterPro" id="IPR029044">
    <property type="entry name" value="Nucleotide-diphossugar_trans"/>
</dbReference>
<dbReference type="InterPro" id="IPR056818">
    <property type="entry name" value="GlmU/GlgC-like_hexapep"/>
</dbReference>
<dbReference type="PATRIC" id="fig|1348973.3.peg.3000"/>
<dbReference type="CDD" id="cd04651">
    <property type="entry name" value="LbH_G1P_AT_C"/>
    <property type="match status" value="1"/>
</dbReference>
<dbReference type="Gene3D" id="2.160.10.10">
    <property type="entry name" value="Hexapeptide repeat proteins"/>
    <property type="match status" value="1"/>
</dbReference>
<dbReference type="SUPFAM" id="SSF51161">
    <property type="entry name" value="Trimeric LpxA-like enzymes"/>
    <property type="match status" value="1"/>
</dbReference>
<comment type="caution">
    <text evidence="5">The sequence shown here is derived from an EMBL/GenBank/DDBJ whole genome shotgun (WGS) entry which is preliminary data.</text>
</comment>
<dbReference type="PANTHER" id="PTHR43523:SF6">
    <property type="entry name" value="GLYCOGEN BIOSYNTHESIS PROTEIN GLGD"/>
    <property type="match status" value="1"/>
</dbReference>
<feature type="domain" description="Nucleotidyl transferase" evidence="3">
    <location>
        <begin position="18"/>
        <end position="151"/>
    </location>
</feature>
<dbReference type="EC" id="2.7.7.27" evidence="5"/>